<feature type="region of interest" description="Disordered" evidence="2">
    <location>
        <begin position="2085"/>
        <end position="2116"/>
    </location>
</feature>
<feature type="coiled-coil region" evidence="1">
    <location>
        <begin position="526"/>
        <end position="553"/>
    </location>
</feature>
<dbReference type="RefSeq" id="WP_310407780.1">
    <property type="nucleotide sequence ID" value="NZ_JAVDYC010000001.1"/>
</dbReference>
<evidence type="ECO:0000256" key="1">
    <source>
        <dbReference type="SAM" id="Coils"/>
    </source>
</evidence>
<feature type="region of interest" description="Disordered" evidence="2">
    <location>
        <begin position="500"/>
        <end position="519"/>
    </location>
</feature>
<comment type="caution">
    <text evidence="3">The sequence shown here is derived from an EMBL/GenBank/DDBJ whole genome shotgun (WGS) entry which is preliminary data.</text>
</comment>
<name>A0AAE3ZJM1_9ACTN</name>
<keyword evidence="1" id="KW-0175">Coiled coil</keyword>
<feature type="region of interest" description="Disordered" evidence="2">
    <location>
        <begin position="2994"/>
        <end position="3031"/>
    </location>
</feature>
<evidence type="ECO:0000313" key="4">
    <source>
        <dbReference type="Proteomes" id="UP001183629"/>
    </source>
</evidence>
<evidence type="ECO:0000313" key="3">
    <source>
        <dbReference type="EMBL" id="MDR7319869.1"/>
    </source>
</evidence>
<feature type="region of interest" description="Disordered" evidence="2">
    <location>
        <begin position="3055"/>
        <end position="3079"/>
    </location>
</feature>
<feature type="compositionally biased region" description="Low complexity" evidence="2">
    <location>
        <begin position="508"/>
        <end position="519"/>
    </location>
</feature>
<evidence type="ECO:0000256" key="2">
    <source>
        <dbReference type="SAM" id="MobiDB-lite"/>
    </source>
</evidence>
<dbReference type="EMBL" id="JAVDYC010000001">
    <property type="protein sequence ID" value="MDR7319869.1"/>
    <property type="molecule type" value="Genomic_DNA"/>
</dbReference>
<gene>
    <name evidence="3" type="ORF">J2S44_000119</name>
</gene>
<protein>
    <submittedName>
        <fullName evidence="3">Uncharacterized protein</fullName>
    </submittedName>
</protein>
<proteinExistence type="predicted"/>
<accession>A0AAE3ZJM1</accession>
<dbReference type="Proteomes" id="UP001183629">
    <property type="component" value="Unassembled WGS sequence"/>
</dbReference>
<reference evidence="3 4" key="1">
    <citation type="submission" date="2023-07" db="EMBL/GenBank/DDBJ databases">
        <title>Sequencing the genomes of 1000 actinobacteria strains.</title>
        <authorList>
            <person name="Klenk H.-P."/>
        </authorList>
    </citation>
    <scope>NUCLEOTIDE SEQUENCE [LARGE SCALE GENOMIC DNA]</scope>
    <source>
        <strain evidence="3 4">DSM 44711</strain>
    </source>
</reference>
<organism evidence="3 4">
    <name type="scientific">Catenuloplanes niger</name>
    <dbReference type="NCBI Taxonomy" id="587534"/>
    <lineage>
        <taxon>Bacteria</taxon>
        <taxon>Bacillati</taxon>
        <taxon>Actinomycetota</taxon>
        <taxon>Actinomycetes</taxon>
        <taxon>Micromonosporales</taxon>
        <taxon>Micromonosporaceae</taxon>
        <taxon>Catenuloplanes</taxon>
    </lineage>
</organism>
<keyword evidence="4" id="KW-1185">Reference proteome</keyword>
<feature type="compositionally biased region" description="Low complexity" evidence="2">
    <location>
        <begin position="2089"/>
        <end position="2098"/>
    </location>
</feature>
<feature type="region of interest" description="Disordered" evidence="2">
    <location>
        <begin position="358"/>
        <end position="378"/>
    </location>
</feature>
<sequence length="3466" mass="370229">MAGTGTLDPFTSLCPDGRLIPLHNGVFFHPYPMGTPVNGIALQHAMNAGRDADGPAFFMEHEALEDVAALGTIQRVLRDLLDGLGTGARITTVAPPRAAEAMATWLRVADMTGVPVSVLGAPPLETSARVLAVGDTLRVLPKGLAAMRAVLGTAAELAADGATPAWTRLERLVERVAEAREELRVPGSAAGTELWRAGYQLAAGLVLGAPVTRDPAALAEAAQPMPVADMMRLFGRAPGERVTDPAALASTLLTTPGGLALVHTPDAAGRPAQLRWLVSHDGRLWAVDLAGDPADALTPFDPDDPGHAAMVTGGTTTVHVIAPPPPAAPPAPDSFFDRPTSLVDALIDAPLGRRAAGMLPTRPAPAPAPEGSVTSGASGPEELIRAQLQAVATGSATTTPEQHFDVIDDLLGNRLPPIRKRFQDAWDAADAAVRAADAAIGAHDSRTAELDRRVPVLQARVEEAGRRATAATDAHAQARQRLGTLRTRLPQAIATRGAAQRAAREAAQRAAPGSAPAGHGQHARAAAAAARIVDDITDEIESLEERLPELSTAEQDAVAHAAGLRDELAALTAEQHRIPGLRDLDVQRRDTAAADRSRAAADRDVVDAHLTRFRAQAADWATLEIDDLRRLIGRMDATDADDSAVRRAYDDAVTAVGEIFDGAATLTPGQVARLAYLAYLDGYRRDTENTHETGASKLRDGYARHVSRLSGYLASPVPDDEPGALAARRADLDLWNALAARFDEVQAGADQARADALRLADDEVARAAGAGEVPDLSGVAARAMNVGDRLAGLLWHGDSAPARALRADLGRTAGEVETLRARIELATAPPASWSLRDRNVLGDSHVREVAATPPAEIQALRTKIEPHVGESPLPWRSTGTRLESWLRDHLTPRSAAHWERLIDAGVSEDFNGRHVRIFVQTRNERYQQRTDKPAEGFLELQLRLAEQGFTRSVGGARSWNLPLGLTFVMSVANETMQALIGPITRFFMGGARRWAQATSTRVGADNFGFASDWGMLRYGADARVVVEVDGVTVATHDLNDHLVVLVSELFSSERDAVDPTTVGEPTPVRNPAALHEVDHTVNAVDFEDPLIALRDKLRTEPGFELDAARAARLVDRFREQMLNPRRAKEQNQWWSSNSWVSPHVSMSAGRGRHIDGHLRAGGQLIDLRRLTTTADAMIRNDMVGTTIQMSGKGASSQAGRRVGFEWPLSFGDHLVLPRWDVGFLTTSREVDRTSTVESLARNTYTRKDKLVRYVATVAADLTLDSNLGQVSVRRNTLIELAVPESHVAAFEERIMATPVLREAFSLPKDSVVRPAGTPAARAFPRKGAATPYDLRALAEDRVLEFVLPEGYVRDGRWAWAENHRNVRFSAPGDNYAGVEDVPDVRYTVDPAAPAPVIGATVFTKGTVFAAGDANGRPEVVSAEYVRNPAYRPTATTAPNGRTAAAEPWDARGVRDATDLFMLVKKGPIELAVEGRAAPLGSVAELPRSLRLLALLHADIHLRGDGQTGPASPATYRYLINDRGMVTAAIPVGADGATGRPVPNPALHLPTPPTRQVPEDRALASVQAFLDRLSNHSYAQMQLAEGVPAAIRTLLEHDPAVELIDRTGNRLPGQTLPPSAPVAAADGTIPPIPAGVRRHVVAADGWVTGDLEPLSGPTREPWALAARGGLGPGTMREMPGAELIFPDVLLLVSQQMKAVGRKLRKGARQARFFELALKFGVPGMRAKQRTLFDGGITDVYTVGKYTFHVNLTAVFDELRSSRTVPDFLVDTRGVGRSTDAIREALARRFGTRVDFAGRLSVKDFFGIRVKLADLQVMWERENANAVALAQAASRRRKVNGDATEFGYGVNYQLTVAVTDRKGNLVKPVSSRSYSGKDFWAPVRVGAEDLAPAPGSPHRQADLIPKNEALTRLTATEADAVQRWLAGESPASLVSGVDEGTAGMYVWLNRVGMLAEAMQRFVDGVDGGRTPAPTELDTMLRDLAPGASRIGLESGIAEGITPDFLEPHADKLMTRTGFVVPLGRRDGAVRQLRLHLVPANPRFTQPTDTASQRDYGEVGGEAGATAMRGYTLQATAGPGGIFQFGSGSGAAPGADSAQGSNYAPQTGAAAEQPVPAASRGADHVNVAVDVTGARQRSTVTGTRVGGREASRALYKGRSYSHSADAILVVSYERFSGGTMQRSRFDLKLAHGLEMSTPHVLAKSLGLPIPARDERDMPPATSVLVPVDRELAFAAAPVEKVTAYVTRQETVGGESRTVRKDVLATVRDNLRAMKVNVDDPDIMNALEHTFRTSSVRNHYRAVRRDGLHLMITINRALGGVRRIGVRLTAVEGPLEYVRPRPDVKGTISGISIGQRSRTEALGYSAKIGVAGDAKFNAGTLRMGVGTGADAEVGRKNVDAANDTDLFVQRVSPADLDSQEFSARARFRLEFFEASDQPQVLSSFADGGAWLGKVMDSVSDGRLRTVFQGMFPAAKPPVRTSELTGQVHLLPPTHVTKDRAAPGTSPLAGVETVPETIADLPEPTVRVLDGETLGAALAALRPDLDLTRRLAADLQGLEVFNVGKFAEWLPAARQPGAERYDTGRPMPHVPGYGHLSTASTAVQTALHSENVAPNMHRLMTGEYVIKGHSGDEFTVRAVLRNGRWLDRGGYVKTNVPLTVADRVRQRETRRAAGVRPVEIDMGPREGDAKLVGSTNPALGAAAAQGGASAYTGLSIDVDKHASDYDYFRFDLTLIGTSRNGRSWVRSDIPFGLLARVPSAKAAEIFRPGTESLDIVDHALTVALGDVATPVGGRRFLAGQLAERPATAAPNLLRPEELEAAVERVRAFTAATQVAPTPAGAAEPTMLPEDCVVRAFGAFVAVHRRTANAVTDLEGAGVRGADDLARSLGGRFVPVGDADTLWKYVANRPGSMLAVRSPAESAGMSHLFWAMSVGGGEMRWLDGQRHGASDAPATIGTMRQSLRGEITGRHARLFRQPGTDVLLLDESGRTVDLAEALPPRALGGADPGEQVGRRAAGRLHQPATRTPSTGGTGLGDGLFADPPPLKEKLFGDLSGIGRGPVADLTGPRDRPAAAAPQAPPPLVAPDREIRTLGAFASRHALRALETVTGAARGVDGPPVILIDLSGSAETALEAVRRLDRTLRNAAWRGTVPIVAATMGTRVSEDAFALVRQARRPVTVQQRPTPRQFGQEWQLIAPGSESVVTAAETPTVELFRTAGTLVAAPSGTLTPELAAWIDTPDWAAAEAYHRRHAAALHTPAVAAELDRVITENPDDVRLSGLRSALRVAERFGGVGETRLTPYATSFLAVEPAYDAALRGPVPATFVYDYLAGAGRSRGDRFAMDGVLLQLMLAGQLPGDEALALAGAAAANRLDRANRTVLEMVAAVRALSPGDLRTEADVSAWAREFESRARGVASTERGALPQDCLDPVDRTAWVGRLDALRDRLRAHPDPVERYRAEIIDTITYALSNC</sequence>